<dbReference type="Bgee" id="ENSORLG00000023870">
    <property type="expression patterns" value="Expressed in testis and 3 other cell types or tissues"/>
</dbReference>
<reference evidence="3" key="2">
    <citation type="submission" date="2025-08" db="UniProtKB">
        <authorList>
            <consortium name="Ensembl"/>
        </authorList>
    </citation>
    <scope>IDENTIFICATION</scope>
    <source>
        <strain evidence="3">Hd-rR</strain>
    </source>
</reference>
<dbReference type="AlphaFoldDB" id="A0A3B3HQ38"/>
<feature type="signal peptide" evidence="1">
    <location>
        <begin position="1"/>
        <end position="25"/>
    </location>
</feature>
<evidence type="ECO:0000313" key="4">
    <source>
        <dbReference type="Proteomes" id="UP000001038"/>
    </source>
</evidence>
<feature type="chain" id="PRO_5017397418" description="Reverse transcriptase domain-containing protein" evidence="1">
    <location>
        <begin position="26"/>
        <end position="382"/>
    </location>
</feature>
<dbReference type="GeneTree" id="ENSGT01150000286909"/>
<reference evidence="3" key="3">
    <citation type="submission" date="2025-09" db="UniProtKB">
        <authorList>
            <consortium name="Ensembl"/>
        </authorList>
    </citation>
    <scope>IDENTIFICATION</scope>
    <source>
        <strain evidence="3">Hd-rR</strain>
    </source>
</reference>
<evidence type="ECO:0000259" key="2">
    <source>
        <dbReference type="PROSITE" id="PS50878"/>
    </source>
</evidence>
<name>A0A3B3HQ38_ORYLA</name>
<dbReference type="InterPro" id="IPR043502">
    <property type="entry name" value="DNA/RNA_pol_sf"/>
</dbReference>
<dbReference type="Ensembl" id="ENSORLT00000043482.1">
    <property type="protein sequence ID" value="ENSORLP00000034009.1"/>
    <property type="gene ID" value="ENSORLG00000023870.1"/>
</dbReference>
<accession>A0A3B3HQ38</accession>
<keyword evidence="4" id="KW-1185">Reference proteome</keyword>
<sequence>MAADSGSPSLLVLLDLIAAFDTVDPTVLLHRLKDTVGLSADVLQWFRSYLTDRTEYVLMGGCKSRPLPVTCGVPQGSVLGPILFIIYMLPLGRVISKHGLSFHCYADDTQIYIKTAPNSTAAPSHLTACLEEIKAWMDSNFLQLDSSKTKALLVGTPQQIHSSSISQFTFDSQIIVVSSSVTNLGVQFDPQLNFNNHIKDLYKTSFHHLRNISKLRPLLSLPDAETLVHAFISSRQDYCNSLFSGIPNKNIKKLQYIQNSAARILKGVRKYEHITPILKSLHWLPVSSWIDYKLLIITYKCMNGQAPPYLQELLIPQKHTRTLCSSGSFLLQVPPTRLRTMRDRAFCSAAPRIWNSLPINLRTSQTLYSFKALLKTFLFKKA</sequence>
<feature type="domain" description="Reverse transcriptase" evidence="2">
    <location>
        <begin position="1"/>
        <end position="165"/>
    </location>
</feature>
<evidence type="ECO:0000313" key="3">
    <source>
        <dbReference type="Ensembl" id="ENSORLP00000034009.1"/>
    </source>
</evidence>
<keyword evidence="1" id="KW-0732">Signal</keyword>
<dbReference type="PROSITE" id="PS50878">
    <property type="entry name" value="RT_POL"/>
    <property type="match status" value="1"/>
</dbReference>
<evidence type="ECO:0000256" key="1">
    <source>
        <dbReference type="SAM" id="SignalP"/>
    </source>
</evidence>
<dbReference type="Proteomes" id="UP000001038">
    <property type="component" value="Chromosome 15"/>
</dbReference>
<dbReference type="InterPro" id="IPR000477">
    <property type="entry name" value="RT_dom"/>
</dbReference>
<dbReference type="InParanoid" id="A0A3B3HQ38"/>
<proteinExistence type="predicted"/>
<organism evidence="3 4">
    <name type="scientific">Oryzias latipes</name>
    <name type="common">Japanese rice fish</name>
    <name type="synonym">Japanese killifish</name>
    <dbReference type="NCBI Taxonomy" id="8090"/>
    <lineage>
        <taxon>Eukaryota</taxon>
        <taxon>Metazoa</taxon>
        <taxon>Chordata</taxon>
        <taxon>Craniata</taxon>
        <taxon>Vertebrata</taxon>
        <taxon>Euteleostomi</taxon>
        <taxon>Actinopterygii</taxon>
        <taxon>Neopterygii</taxon>
        <taxon>Teleostei</taxon>
        <taxon>Neoteleostei</taxon>
        <taxon>Acanthomorphata</taxon>
        <taxon>Ovalentaria</taxon>
        <taxon>Atherinomorphae</taxon>
        <taxon>Beloniformes</taxon>
        <taxon>Adrianichthyidae</taxon>
        <taxon>Oryziinae</taxon>
        <taxon>Oryzias</taxon>
    </lineage>
</organism>
<reference evidence="3 4" key="1">
    <citation type="journal article" date="2007" name="Nature">
        <title>The medaka draft genome and insights into vertebrate genome evolution.</title>
        <authorList>
            <person name="Kasahara M."/>
            <person name="Naruse K."/>
            <person name="Sasaki S."/>
            <person name="Nakatani Y."/>
            <person name="Qu W."/>
            <person name="Ahsan B."/>
            <person name="Yamada T."/>
            <person name="Nagayasu Y."/>
            <person name="Doi K."/>
            <person name="Kasai Y."/>
            <person name="Jindo T."/>
            <person name="Kobayashi D."/>
            <person name="Shimada A."/>
            <person name="Toyoda A."/>
            <person name="Kuroki Y."/>
            <person name="Fujiyama A."/>
            <person name="Sasaki T."/>
            <person name="Shimizu A."/>
            <person name="Asakawa S."/>
            <person name="Shimizu N."/>
            <person name="Hashimoto S."/>
            <person name="Yang J."/>
            <person name="Lee Y."/>
            <person name="Matsushima K."/>
            <person name="Sugano S."/>
            <person name="Sakaizumi M."/>
            <person name="Narita T."/>
            <person name="Ohishi K."/>
            <person name="Haga S."/>
            <person name="Ohta F."/>
            <person name="Nomoto H."/>
            <person name="Nogata K."/>
            <person name="Morishita T."/>
            <person name="Endo T."/>
            <person name="Shin-I T."/>
            <person name="Takeda H."/>
            <person name="Morishita S."/>
            <person name="Kohara Y."/>
        </authorList>
    </citation>
    <scope>NUCLEOTIDE SEQUENCE [LARGE SCALE GENOMIC DNA]</scope>
    <source>
        <strain evidence="3 4">Hd-rR</strain>
    </source>
</reference>
<dbReference type="SUPFAM" id="SSF56672">
    <property type="entry name" value="DNA/RNA polymerases"/>
    <property type="match status" value="1"/>
</dbReference>
<protein>
    <recommendedName>
        <fullName evidence="2">Reverse transcriptase domain-containing protein</fullName>
    </recommendedName>
</protein>
<dbReference type="Pfam" id="PF00078">
    <property type="entry name" value="RVT_1"/>
    <property type="match status" value="1"/>
</dbReference>
<dbReference type="PANTHER" id="PTHR33332">
    <property type="entry name" value="REVERSE TRANSCRIPTASE DOMAIN-CONTAINING PROTEIN"/>
    <property type="match status" value="1"/>
</dbReference>